<accession>A0A814PNY6</accession>
<proteinExistence type="predicted"/>
<reference evidence="7" key="1">
    <citation type="submission" date="2021-02" db="EMBL/GenBank/DDBJ databases">
        <authorList>
            <person name="Nowell W R."/>
        </authorList>
    </citation>
    <scope>NUCLEOTIDE SEQUENCE</scope>
    <source>
        <strain evidence="7">Ploen Becks lab</strain>
    </source>
</reference>
<comment type="caution">
    <text evidence="7">The sequence shown here is derived from an EMBL/GenBank/DDBJ whole genome shotgun (WGS) entry which is preliminary data.</text>
</comment>
<sequence>MSRKERAKPLILDFYGFKDEHHKFLEQILVAFPLKCNFCKSVIRASIKITSNWVGHLRTNHPEEFKNYSELKEKSAQSFHVKRNVVANLHNFVRVTKKFNYNHPIQRKLDKQLVRLVVNSSMPLSLIDHPDFKLFLYQLNSQFRTSSRKRLSNTLVPMLYNDVFNKINLKLKESTTVTVTVDAWTDARMKAFLGVTGHIIDKEWNCLSFLLECKRIHDNHTSENIKNNYMEIINKFDLGDKISHIITDNAANMVAAFKKTSLISSNLLKDIEDYSTSCDEAIMDFVERVNYEHENNDEECEDDTLCDASDSQSTDSCKFNYNLPDSIFSSISCGAQRLSCIAHTLQLVIKDALSDVTQVERAIETVARLISGINRSYLSKEKVEKLNKFFVKKNETRWNSQYLMIKSFLEFSEEELEFVFERRNVITAVQRNVLQELVLVLEDFSVITNLIQTDKFSIGHILPLIRGLKYELNKLPYLRYCDKIKSNLLNSLDKRFNYLEANSIYPLAAILTPAYGKKWLKPEEINKWDNELLAQLEIFLSNHPLLNNDQMQNKEITEPCSKKIKCLSYLNDSQQMVDQTFKKNQINFQDYINQINKSNISCLNTQVFWQKHESDWPELAAFAKFVLNIPATSAPVERIFSVGGAILRPSRRCLGDDLFEKLMFLKCNLNLFKN</sequence>
<evidence type="ECO:0000256" key="1">
    <source>
        <dbReference type="ARBA" id="ARBA00004123"/>
    </source>
</evidence>
<dbReference type="GO" id="GO:0005634">
    <property type="term" value="C:nucleus"/>
    <property type="evidence" value="ECO:0007669"/>
    <property type="project" value="UniProtKB-SubCell"/>
</dbReference>
<dbReference type="SUPFAM" id="SSF53098">
    <property type="entry name" value="Ribonuclease H-like"/>
    <property type="match status" value="1"/>
</dbReference>
<organism evidence="7 8">
    <name type="scientific">Brachionus calyciflorus</name>
    <dbReference type="NCBI Taxonomy" id="104777"/>
    <lineage>
        <taxon>Eukaryota</taxon>
        <taxon>Metazoa</taxon>
        <taxon>Spiralia</taxon>
        <taxon>Gnathifera</taxon>
        <taxon>Rotifera</taxon>
        <taxon>Eurotatoria</taxon>
        <taxon>Monogononta</taxon>
        <taxon>Pseudotrocha</taxon>
        <taxon>Ploima</taxon>
        <taxon>Brachionidae</taxon>
        <taxon>Brachionus</taxon>
    </lineage>
</organism>
<dbReference type="InterPro" id="IPR052035">
    <property type="entry name" value="ZnF_BED_domain_contain"/>
</dbReference>
<keyword evidence="2" id="KW-0479">Metal-binding</keyword>
<evidence type="ECO:0000256" key="2">
    <source>
        <dbReference type="ARBA" id="ARBA00022723"/>
    </source>
</evidence>
<dbReference type="GO" id="GO:0046983">
    <property type="term" value="F:protein dimerization activity"/>
    <property type="evidence" value="ECO:0007669"/>
    <property type="project" value="InterPro"/>
</dbReference>
<evidence type="ECO:0000259" key="6">
    <source>
        <dbReference type="Pfam" id="PF05699"/>
    </source>
</evidence>
<dbReference type="PANTHER" id="PTHR46481">
    <property type="entry name" value="ZINC FINGER BED DOMAIN-CONTAINING PROTEIN 4"/>
    <property type="match status" value="1"/>
</dbReference>
<dbReference type="Proteomes" id="UP000663879">
    <property type="component" value="Unassembled WGS sequence"/>
</dbReference>
<dbReference type="InterPro" id="IPR008906">
    <property type="entry name" value="HATC_C_dom"/>
</dbReference>
<dbReference type="PANTHER" id="PTHR46481:SF10">
    <property type="entry name" value="ZINC FINGER BED DOMAIN-CONTAINING PROTEIN 39"/>
    <property type="match status" value="1"/>
</dbReference>
<name>A0A814PNY6_9BILA</name>
<evidence type="ECO:0000313" key="7">
    <source>
        <dbReference type="EMBL" id="CAF1108654.1"/>
    </source>
</evidence>
<keyword evidence="5" id="KW-0539">Nucleus</keyword>
<dbReference type="EMBL" id="CAJNOC010008026">
    <property type="protein sequence ID" value="CAF1108654.1"/>
    <property type="molecule type" value="Genomic_DNA"/>
</dbReference>
<protein>
    <recommendedName>
        <fullName evidence="6">HAT C-terminal dimerisation domain-containing protein</fullName>
    </recommendedName>
</protein>
<dbReference type="InterPro" id="IPR012337">
    <property type="entry name" value="RNaseH-like_sf"/>
</dbReference>
<feature type="domain" description="HAT C-terminal dimerisation" evidence="6">
    <location>
        <begin position="603"/>
        <end position="668"/>
    </location>
</feature>
<gene>
    <name evidence="7" type="ORF">OXX778_LOCUS21515</name>
</gene>
<comment type="subcellular location">
    <subcellularLocation>
        <location evidence="1">Nucleus</location>
    </subcellularLocation>
</comment>
<dbReference type="Pfam" id="PF05699">
    <property type="entry name" value="Dimer_Tnp_hAT"/>
    <property type="match status" value="1"/>
</dbReference>
<keyword evidence="3" id="KW-0863">Zinc-finger</keyword>
<evidence type="ECO:0000256" key="3">
    <source>
        <dbReference type="ARBA" id="ARBA00022771"/>
    </source>
</evidence>
<evidence type="ECO:0000313" key="8">
    <source>
        <dbReference type="Proteomes" id="UP000663879"/>
    </source>
</evidence>
<keyword evidence="4" id="KW-0862">Zinc</keyword>
<dbReference type="OrthoDB" id="10057873at2759"/>
<evidence type="ECO:0000256" key="5">
    <source>
        <dbReference type="ARBA" id="ARBA00023242"/>
    </source>
</evidence>
<dbReference type="GO" id="GO:0008270">
    <property type="term" value="F:zinc ion binding"/>
    <property type="evidence" value="ECO:0007669"/>
    <property type="project" value="UniProtKB-KW"/>
</dbReference>
<evidence type="ECO:0000256" key="4">
    <source>
        <dbReference type="ARBA" id="ARBA00022833"/>
    </source>
</evidence>
<dbReference type="AlphaFoldDB" id="A0A814PNY6"/>
<keyword evidence="8" id="KW-1185">Reference proteome</keyword>